<feature type="compositionally biased region" description="Low complexity" evidence="2">
    <location>
        <begin position="379"/>
        <end position="394"/>
    </location>
</feature>
<feature type="compositionally biased region" description="Low complexity" evidence="2">
    <location>
        <begin position="188"/>
        <end position="201"/>
    </location>
</feature>
<keyword evidence="3" id="KW-0732">Signal</keyword>
<keyword evidence="1" id="KW-0175">Coiled coil</keyword>
<dbReference type="EMBL" id="CVRI01000015">
    <property type="protein sequence ID" value="CRK89958.1"/>
    <property type="molecule type" value="Genomic_DNA"/>
</dbReference>
<sequence>MHNQDIVGVCLLAFVSCSVASITKAPSTSAATESPSATINPLLRKALLKALSNYDAEDSTEALDEETTTASGEETEESTSDSSSLIKIHTFAIDGDKSEENEVIKTIIISRPRTTLTPPNDPSNDISDRQDRIQINFNKSLDPIGAEGLAESDQNNIQSARSVETQNSLNSEKKEEKPKKKASEKSVTKPITPQTSTTTTTLPPPVTNADGENIEKVAKEDIKISQAPLLAAFTVQQDVNGKPEKVISLFKNPQQSVDNSKRIINMEFKPSQQIPSVPPTVAPATTIQAPLIGSSNQQLLNVFEQKQRQLEEQIRFLQARQREQEEIIRRHHLLQEQQNRQNLIEQQRNRFEEQRLRFLEEQRQRQRFEQEQNFLLRQQQQQAQAQPLQAPQSPNVQFIPSIPLGHTVGISVEQQLPFKGPSEFNPDRPELQKQFSQQQQQQFQLRQFQQQQFQQQQRNAGFNQQQQSNAQPLIQKHEVQQLNDVSRLPTNLELPVRQPQNFAQFTPLPGNLELPQKQFQTFNSAPLSVLPSITDVAPQSPSRTRVFRNDASQTGNFGNFQIQQQQLNPVDSSLDRQLQDFFLQSGINTRSAEDFRIISKVLALNHGVPNNLLFTNTGRFK</sequence>
<feature type="compositionally biased region" description="Acidic residues" evidence="2">
    <location>
        <begin position="56"/>
        <end position="79"/>
    </location>
</feature>
<feature type="region of interest" description="Disordered" evidence="2">
    <location>
        <begin position="417"/>
        <end position="437"/>
    </location>
</feature>
<feature type="region of interest" description="Disordered" evidence="2">
    <location>
        <begin position="379"/>
        <end position="400"/>
    </location>
</feature>
<feature type="signal peptide" evidence="3">
    <location>
        <begin position="1"/>
        <end position="20"/>
    </location>
</feature>
<feature type="compositionally biased region" description="Polar residues" evidence="2">
    <location>
        <begin position="152"/>
        <end position="170"/>
    </location>
</feature>
<reference evidence="4 5" key="1">
    <citation type="submission" date="2015-04" db="EMBL/GenBank/DDBJ databases">
        <authorList>
            <person name="Syromyatnikov M.Y."/>
            <person name="Popov V.N."/>
        </authorList>
    </citation>
    <scope>NUCLEOTIDE SEQUENCE [LARGE SCALE GENOMIC DNA]</scope>
</reference>
<dbReference type="OrthoDB" id="7699626at2759"/>
<name>A0A1J1HTZ1_9DIPT</name>
<dbReference type="AlphaFoldDB" id="A0A1J1HTZ1"/>
<feature type="chain" id="PRO_5012498305" evidence="3">
    <location>
        <begin position="21"/>
        <end position="621"/>
    </location>
</feature>
<keyword evidence="5" id="KW-1185">Reference proteome</keyword>
<feature type="region of interest" description="Disordered" evidence="2">
    <location>
        <begin position="152"/>
        <end position="211"/>
    </location>
</feature>
<accession>A0A1J1HTZ1</accession>
<dbReference type="CDD" id="cd22265">
    <property type="entry name" value="UDM1_RNF168"/>
    <property type="match status" value="1"/>
</dbReference>
<evidence type="ECO:0000313" key="5">
    <source>
        <dbReference type="Proteomes" id="UP000183832"/>
    </source>
</evidence>
<evidence type="ECO:0000256" key="3">
    <source>
        <dbReference type="SAM" id="SignalP"/>
    </source>
</evidence>
<organism evidence="4 5">
    <name type="scientific">Clunio marinus</name>
    <dbReference type="NCBI Taxonomy" id="568069"/>
    <lineage>
        <taxon>Eukaryota</taxon>
        <taxon>Metazoa</taxon>
        <taxon>Ecdysozoa</taxon>
        <taxon>Arthropoda</taxon>
        <taxon>Hexapoda</taxon>
        <taxon>Insecta</taxon>
        <taxon>Pterygota</taxon>
        <taxon>Neoptera</taxon>
        <taxon>Endopterygota</taxon>
        <taxon>Diptera</taxon>
        <taxon>Nematocera</taxon>
        <taxon>Chironomoidea</taxon>
        <taxon>Chironomidae</taxon>
        <taxon>Clunio</taxon>
    </lineage>
</organism>
<feature type="region of interest" description="Disordered" evidence="2">
    <location>
        <begin position="56"/>
        <end position="83"/>
    </location>
</feature>
<feature type="coiled-coil region" evidence="1">
    <location>
        <begin position="300"/>
        <end position="371"/>
    </location>
</feature>
<dbReference type="Proteomes" id="UP000183832">
    <property type="component" value="Unassembled WGS sequence"/>
</dbReference>
<feature type="compositionally biased region" description="Basic and acidic residues" evidence="2">
    <location>
        <begin position="171"/>
        <end position="187"/>
    </location>
</feature>
<proteinExistence type="predicted"/>
<evidence type="ECO:0000313" key="4">
    <source>
        <dbReference type="EMBL" id="CRK89958.1"/>
    </source>
</evidence>
<gene>
    <name evidence="4" type="ORF">CLUMA_CG003686</name>
</gene>
<evidence type="ECO:0000256" key="2">
    <source>
        <dbReference type="SAM" id="MobiDB-lite"/>
    </source>
</evidence>
<evidence type="ECO:0000256" key="1">
    <source>
        <dbReference type="SAM" id="Coils"/>
    </source>
</evidence>
<protein>
    <submittedName>
        <fullName evidence="4">CLUMA_CG003686, isoform A</fullName>
    </submittedName>
</protein>